<protein>
    <submittedName>
        <fullName evidence="7">Peptidoglycan DD-metalloendopeptidase family protein</fullName>
    </submittedName>
</protein>
<evidence type="ECO:0000256" key="1">
    <source>
        <dbReference type="ARBA" id="ARBA00022729"/>
    </source>
</evidence>
<feature type="compositionally biased region" description="Basic and acidic residues" evidence="3">
    <location>
        <begin position="267"/>
        <end position="284"/>
    </location>
</feature>
<evidence type="ECO:0000256" key="3">
    <source>
        <dbReference type="SAM" id="MobiDB-lite"/>
    </source>
</evidence>
<dbReference type="Pfam" id="PF24568">
    <property type="entry name" value="CC_PcsB"/>
    <property type="match status" value="1"/>
</dbReference>
<gene>
    <name evidence="7" type="ORF">QWT69_04560</name>
</gene>
<accession>A0ABZ0L8E4</accession>
<keyword evidence="1 4" id="KW-0732">Signal</keyword>
<dbReference type="InterPro" id="IPR050570">
    <property type="entry name" value="Cell_wall_metabolism_enzyme"/>
</dbReference>
<feature type="domain" description="Peptidoglycan hydrolase PcsB coiled-coil" evidence="6">
    <location>
        <begin position="108"/>
        <end position="181"/>
    </location>
</feature>
<keyword evidence="2" id="KW-0175">Coiled coil</keyword>
<feature type="chain" id="PRO_5045623880" evidence="4">
    <location>
        <begin position="29"/>
        <end position="437"/>
    </location>
</feature>
<evidence type="ECO:0000313" key="7">
    <source>
        <dbReference type="EMBL" id="WOV88400.1"/>
    </source>
</evidence>
<dbReference type="Pfam" id="PF01551">
    <property type="entry name" value="Peptidase_M23"/>
    <property type="match status" value="1"/>
</dbReference>
<evidence type="ECO:0000256" key="4">
    <source>
        <dbReference type="SAM" id="SignalP"/>
    </source>
</evidence>
<feature type="coiled-coil region" evidence="2">
    <location>
        <begin position="27"/>
        <end position="121"/>
    </location>
</feature>
<reference evidence="7 8" key="1">
    <citation type="submission" date="2023-06" db="EMBL/GenBank/DDBJ databases">
        <title>Sporosarcina sp. nov., isolated from Korean tranditional fermented seafood 'Jeotgal'.</title>
        <authorList>
            <person name="Yang A.I."/>
            <person name="Shin N.-R."/>
        </authorList>
    </citation>
    <scope>NUCLEOTIDE SEQUENCE [LARGE SCALE GENOMIC DNA]</scope>
    <source>
        <strain evidence="7 8">T2O-4</strain>
    </source>
</reference>
<feature type="domain" description="M23ase beta-sheet core" evidence="5">
    <location>
        <begin position="328"/>
        <end position="419"/>
    </location>
</feature>
<dbReference type="InterPro" id="IPR016047">
    <property type="entry name" value="M23ase_b-sheet_dom"/>
</dbReference>
<evidence type="ECO:0000256" key="2">
    <source>
        <dbReference type="SAM" id="Coils"/>
    </source>
</evidence>
<keyword evidence="8" id="KW-1185">Reference proteome</keyword>
<organism evidence="7 8">
    <name type="scientific">Sporosarcina oncorhynchi</name>
    <dbReference type="NCBI Taxonomy" id="3056444"/>
    <lineage>
        <taxon>Bacteria</taxon>
        <taxon>Bacillati</taxon>
        <taxon>Bacillota</taxon>
        <taxon>Bacilli</taxon>
        <taxon>Bacillales</taxon>
        <taxon>Caryophanaceae</taxon>
        <taxon>Sporosarcina</taxon>
    </lineage>
</organism>
<dbReference type="RefSeq" id="WP_317969421.1">
    <property type="nucleotide sequence ID" value="NZ_CP129118.1"/>
</dbReference>
<dbReference type="PANTHER" id="PTHR21666:SF270">
    <property type="entry name" value="MUREIN HYDROLASE ACTIVATOR ENVC"/>
    <property type="match status" value="1"/>
</dbReference>
<evidence type="ECO:0000259" key="6">
    <source>
        <dbReference type="Pfam" id="PF24568"/>
    </source>
</evidence>
<dbReference type="CDD" id="cd12797">
    <property type="entry name" value="M23_peptidase"/>
    <property type="match status" value="1"/>
</dbReference>
<dbReference type="InterPro" id="IPR057309">
    <property type="entry name" value="PcsB_CC"/>
</dbReference>
<name>A0ABZ0L8E4_9BACL</name>
<proteinExistence type="predicted"/>
<evidence type="ECO:0000259" key="5">
    <source>
        <dbReference type="Pfam" id="PF01551"/>
    </source>
</evidence>
<dbReference type="EMBL" id="CP129118">
    <property type="protein sequence ID" value="WOV88400.1"/>
    <property type="molecule type" value="Genomic_DNA"/>
</dbReference>
<feature type="region of interest" description="Disordered" evidence="3">
    <location>
        <begin position="267"/>
        <end position="298"/>
    </location>
</feature>
<dbReference type="PANTHER" id="PTHR21666">
    <property type="entry name" value="PEPTIDASE-RELATED"/>
    <property type="match status" value="1"/>
</dbReference>
<evidence type="ECO:0000313" key="8">
    <source>
        <dbReference type="Proteomes" id="UP001303902"/>
    </source>
</evidence>
<sequence>MKKRRLIMASFVIVLLLSSVVGTTGALASTLNDLKKEQKQNADKKSNLKTSIKNKDNAIKTTETEIQKFLNQISKLNKEIEETNANMNRVIDKINKTNDEIAELRESIEILEKKIEERDVVLRERVRAMQVKGGQVSYIDVLLGANSFADFIDRFSAVSTLMDADRDIMRKQKEDIEQLETEKALVEKKLEELEASKAQLEKLKANLESKKVEKAKVIDQLEAEQDRLSKEKSQLEEDFHETVEIEASLEKKVIAEQKRIAEIARKEAERKEAERKRKAKEAADRAAASNRPSALPAVSNGFWTKPASGRYSSSFGWRMHPIYKTPRQHRGADIAAPIGTTVVAAGDGVVNYAGTMGGYGNVIMISHYNNGQTFTTVYAHLSSINVSVGQVVDKGSRIGATGNTGASTGPHLHFEMHIGNWTDSGPSAVNPLRYVSF</sequence>
<dbReference type="Gene3D" id="6.10.250.3150">
    <property type="match status" value="1"/>
</dbReference>
<feature type="signal peptide" evidence="4">
    <location>
        <begin position="1"/>
        <end position="28"/>
    </location>
</feature>
<dbReference type="SUPFAM" id="SSF51261">
    <property type="entry name" value="Duplicated hybrid motif"/>
    <property type="match status" value="1"/>
</dbReference>
<dbReference type="InterPro" id="IPR011055">
    <property type="entry name" value="Dup_hybrid_motif"/>
</dbReference>
<dbReference type="Gene3D" id="2.70.70.10">
    <property type="entry name" value="Glucose Permease (Domain IIA)"/>
    <property type="match status" value="1"/>
</dbReference>
<dbReference type="Proteomes" id="UP001303902">
    <property type="component" value="Chromosome"/>
</dbReference>